<evidence type="ECO:0000259" key="9">
    <source>
        <dbReference type="Pfam" id="PF04413"/>
    </source>
</evidence>
<evidence type="ECO:0000256" key="7">
    <source>
        <dbReference type="ARBA" id="ARBA00049183"/>
    </source>
</evidence>
<feature type="domain" description="3-deoxy-D-manno-octulosonic-acid transferase N-terminal" evidence="9">
    <location>
        <begin position="35"/>
        <end position="179"/>
    </location>
</feature>
<keyword evidence="8" id="KW-0472">Membrane</keyword>
<comment type="function">
    <text evidence="1 8">Involved in lipopolysaccharide (LPS) biosynthesis. Catalyzes the transfer of 3-deoxy-D-manno-octulosonate (Kdo) residue(s) from CMP-Kdo to lipid IV(A), the tetraacyldisaccharide-1,4'-bisphosphate precursor of lipid A.</text>
</comment>
<evidence type="ECO:0000256" key="2">
    <source>
        <dbReference type="ARBA" id="ARBA00004713"/>
    </source>
</evidence>
<dbReference type="PANTHER" id="PTHR42755">
    <property type="entry name" value="3-DEOXY-MANNO-OCTULOSONATE CYTIDYLYLTRANSFERASE"/>
    <property type="match status" value="1"/>
</dbReference>
<dbReference type="Proteomes" id="UP001438953">
    <property type="component" value="Unassembled WGS sequence"/>
</dbReference>
<dbReference type="Gene3D" id="3.40.50.11720">
    <property type="entry name" value="3-Deoxy-D-manno-octulosonic-acid transferase, N-terminal domain"/>
    <property type="match status" value="1"/>
</dbReference>
<dbReference type="EMBL" id="JAYWLC010000015">
    <property type="protein sequence ID" value="MER5173180.1"/>
    <property type="molecule type" value="Genomic_DNA"/>
</dbReference>
<comment type="catalytic activity">
    <reaction evidence="7 8">
        <text>lipid IVA (E. coli) + CMP-3-deoxy-beta-D-manno-octulosonate = alpha-Kdo-(2-&gt;6)-lipid IVA (E. coli) + CMP + H(+)</text>
        <dbReference type="Rhea" id="RHEA:28066"/>
        <dbReference type="ChEBI" id="CHEBI:15378"/>
        <dbReference type="ChEBI" id="CHEBI:58603"/>
        <dbReference type="ChEBI" id="CHEBI:60364"/>
        <dbReference type="ChEBI" id="CHEBI:60377"/>
        <dbReference type="ChEBI" id="CHEBI:85987"/>
        <dbReference type="EC" id="2.4.99.12"/>
    </reaction>
</comment>
<evidence type="ECO:0000256" key="8">
    <source>
        <dbReference type="RuleBase" id="RU365103"/>
    </source>
</evidence>
<comment type="pathway">
    <text evidence="2 8">Bacterial outer membrane biogenesis; LPS core biosynthesis.</text>
</comment>
<evidence type="ECO:0000313" key="11">
    <source>
        <dbReference type="Proteomes" id="UP001438953"/>
    </source>
</evidence>
<keyword evidence="11" id="KW-1185">Reference proteome</keyword>
<dbReference type="Pfam" id="PF04413">
    <property type="entry name" value="Glycos_transf_N"/>
    <property type="match status" value="1"/>
</dbReference>
<dbReference type="RefSeq" id="WP_350938458.1">
    <property type="nucleotide sequence ID" value="NZ_JAYWLC010000015.1"/>
</dbReference>
<dbReference type="EC" id="2.4.99.12" evidence="3 8"/>
<dbReference type="InterPro" id="IPR039901">
    <property type="entry name" value="Kdotransferase"/>
</dbReference>
<comment type="subcellular location">
    <subcellularLocation>
        <location evidence="8">Cell membrane</location>
    </subcellularLocation>
</comment>
<organism evidence="10 11">
    <name type="scientific">Thioclava kandeliae</name>
    <dbReference type="NCBI Taxonomy" id="3070818"/>
    <lineage>
        <taxon>Bacteria</taxon>
        <taxon>Pseudomonadati</taxon>
        <taxon>Pseudomonadota</taxon>
        <taxon>Alphaproteobacteria</taxon>
        <taxon>Rhodobacterales</taxon>
        <taxon>Paracoccaceae</taxon>
        <taxon>Thioclava</taxon>
    </lineage>
</organism>
<comment type="caution">
    <text evidence="10">The sequence shown here is derived from an EMBL/GenBank/DDBJ whole genome shotgun (WGS) entry which is preliminary data.</text>
</comment>
<comment type="similarity">
    <text evidence="8">Belongs to the glycosyltransferase group 1 family.</text>
</comment>
<evidence type="ECO:0000256" key="6">
    <source>
        <dbReference type="ARBA" id="ARBA00031445"/>
    </source>
</evidence>
<dbReference type="Gene3D" id="3.40.50.2000">
    <property type="entry name" value="Glycogen Phosphorylase B"/>
    <property type="match status" value="1"/>
</dbReference>
<dbReference type="PANTHER" id="PTHR42755:SF1">
    <property type="entry name" value="3-DEOXY-D-MANNO-OCTULOSONIC ACID TRANSFERASE, MITOCHONDRIAL-RELATED"/>
    <property type="match status" value="1"/>
</dbReference>
<accession>A0ABV1SKA2</accession>
<dbReference type="InterPro" id="IPR038107">
    <property type="entry name" value="Glycos_transf_N_sf"/>
</dbReference>
<gene>
    <name evidence="10" type="ORF">VSX56_15530</name>
</gene>
<proteinExistence type="inferred from homology"/>
<keyword evidence="5 8" id="KW-0808">Transferase</keyword>
<protein>
    <recommendedName>
        <fullName evidence="4 8">3-deoxy-D-manno-octulosonic acid transferase</fullName>
        <shortName evidence="8">Kdo transferase</shortName>
        <ecNumber evidence="3 8">2.4.99.12</ecNumber>
    </recommendedName>
    <alternativeName>
        <fullName evidence="6 8">Lipid IV(A) 3-deoxy-D-manno-octulosonic acid transferase</fullName>
    </alternativeName>
</protein>
<evidence type="ECO:0000256" key="5">
    <source>
        <dbReference type="ARBA" id="ARBA00022679"/>
    </source>
</evidence>
<name>A0ABV1SKA2_9RHOB</name>
<reference evidence="10 11" key="1">
    <citation type="submission" date="2024-06" db="EMBL/GenBank/DDBJ databases">
        <title>Thioclava kandeliae sp. nov. from a rhizosphere soil sample of Kandelia candel in a mangrove.</title>
        <authorList>
            <person name="Mu T."/>
        </authorList>
    </citation>
    <scope>NUCLEOTIDE SEQUENCE [LARGE SCALE GENOMIC DNA]</scope>
    <source>
        <strain evidence="10 11">CPCC 100088</strain>
    </source>
</reference>
<evidence type="ECO:0000256" key="1">
    <source>
        <dbReference type="ARBA" id="ARBA00003394"/>
    </source>
</evidence>
<keyword evidence="8" id="KW-0448">Lipopolysaccharide biosynthesis</keyword>
<keyword evidence="8" id="KW-1003">Cell membrane</keyword>
<sequence length="395" mass="42339">MPVPLWLHLKLSGLNRPSALPERLPPIADRPAAPIWIRVSEAAPEHDIETVLQLLSTRLPEHPFVVTGPAALVERLALPRDCHPLPDPADTASDIHAALGVWKPALVLLLGRALPPGLISGAQAAGIPVMLAACTGAEDAPYAGRLLRLFHTILAQDRPETLRLIARGAPPNRLITSGPLTLPPAPLPCSGAELAAMGGLLQNRPTWFAASVPESELQIVLTAHRQALRQAHRLLLILAPEASGDAIDLAQRLTEEGWHVARRSLEGEPDQHTQIFIADDAEDYGLWYRLAPVTYFGGSFAAAGCARSPYEAASLGSAILHGPEAGRYPALYQSLQAVQGSKRLQQPEDLPEAVTEFLAPHRSAFLSYNAWDIETAGAGAFEDLVSSLCQCLKSP</sequence>
<dbReference type="InterPro" id="IPR007507">
    <property type="entry name" value="Glycos_transf_N"/>
</dbReference>
<evidence type="ECO:0000313" key="10">
    <source>
        <dbReference type="EMBL" id="MER5173180.1"/>
    </source>
</evidence>
<evidence type="ECO:0000256" key="4">
    <source>
        <dbReference type="ARBA" id="ARBA00019077"/>
    </source>
</evidence>
<evidence type="ECO:0000256" key="3">
    <source>
        <dbReference type="ARBA" id="ARBA00012621"/>
    </source>
</evidence>